<evidence type="ECO:0000259" key="11">
    <source>
        <dbReference type="Pfam" id="PF14703"/>
    </source>
</evidence>
<keyword evidence="4 8" id="KW-0812">Transmembrane</keyword>
<comment type="similarity">
    <text evidence="2">Belongs to the CSC1 (TC 1.A.17) family.</text>
</comment>
<feature type="transmembrane region" description="Helical" evidence="8">
    <location>
        <begin position="102"/>
        <end position="126"/>
    </location>
</feature>
<evidence type="ECO:0000256" key="3">
    <source>
        <dbReference type="ARBA" id="ARBA00022448"/>
    </source>
</evidence>
<feature type="transmembrane region" description="Helical" evidence="8">
    <location>
        <begin position="708"/>
        <end position="727"/>
    </location>
</feature>
<keyword evidence="13" id="KW-1185">Reference proteome</keyword>
<dbReference type="PANTHER" id="PTHR13018:SF143">
    <property type="entry name" value="CSC1_OSCA1-LIKE 7TM REGION DOMAIN-CONTAINING PROTEIN"/>
    <property type="match status" value="1"/>
</dbReference>
<evidence type="ECO:0000256" key="1">
    <source>
        <dbReference type="ARBA" id="ARBA00004141"/>
    </source>
</evidence>
<feature type="domain" description="CSC1/OSCA1-like cytosolic" evidence="11">
    <location>
        <begin position="191"/>
        <end position="322"/>
    </location>
</feature>
<name>A0AAD7BZ81_9AGAR</name>
<evidence type="ECO:0000256" key="7">
    <source>
        <dbReference type="SAM" id="MobiDB-lite"/>
    </source>
</evidence>
<comment type="caution">
    <text evidence="12">The sequence shown here is derived from an EMBL/GenBank/DDBJ whole genome shotgun (WGS) entry which is preliminary data.</text>
</comment>
<feature type="transmembrane region" description="Helical" evidence="8">
    <location>
        <begin position="610"/>
        <end position="630"/>
    </location>
</feature>
<gene>
    <name evidence="12" type="ORF">FB45DRAFT_474770</name>
</gene>
<dbReference type="GO" id="GO:0005886">
    <property type="term" value="C:plasma membrane"/>
    <property type="evidence" value="ECO:0007669"/>
    <property type="project" value="TreeGrafter"/>
</dbReference>
<feature type="transmembrane region" description="Helical" evidence="8">
    <location>
        <begin position="15"/>
        <end position="36"/>
    </location>
</feature>
<evidence type="ECO:0000256" key="4">
    <source>
        <dbReference type="ARBA" id="ARBA00022692"/>
    </source>
</evidence>
<organism evidence="12 13">
    <name type="scientific">Roridomyces roridus</name>
    <dbReference type="NCBI Taxonomy" id="1738132"/>
    <lineage>
        <taxon>Eukaryota</taxon>
        <taxon>Fungi</taxon>
        <taxon>Dikarya</taxon>
        <taxon>Basidiomycota</taxon>
        <taxon>Agaricomycotina</taxon>
        <taxon>Agaricomycetes</taxon>
        <taxon>Agaricomycetidae</taxon>
        <taxon>Agaricales</taxon>
        <taxon>Marasmiineae</taxon>
        <taxon>Mycenaceae</taxon>
        <taxon>Roridomyces</taxon>
    </lineage>
</organism>
<evidence type="ECO:0000313" key="12">
    <source>
        <dbReference type="EMBL" id="KAJ7634798.1"/>
    </source>
</evidence>
<evidence type="ECO:0008006" key="14">
    <source>
        <dbReference type="Google" id="ProtNLM"/>
    </source>
</evidence>
<dbReference type="Proteomes" id="UP001221142">
    <property type="component" value="Unassembled WGS sequence"/>
</dbReference>
<feature type="compositionally biased region" description="Basic and acidic residues" evidence="7">
    <location>
        <begin position="341"/>
        <end position="352"/>
    </location>
</feature>
<feature type="transmembrane region" description="Helical" evidence="8">
    <location>
        <begin position="146"/>
        <end position="164"/>
    </location>
</feature>
<dbReference type="Pfam" id="PF13967">
    <property type="entry name" value="RSN1_TM"/>
    <property type="match status" value="1"/>
</dbReference>
<keyword evidence="6 8" id="KW-0472">Membrane</keyword>
<keyword evidence="5 8" id="KW-1133">Transmembrane helix</keyword>
<dbReference type="AlphaFoldDB" id="A0AAD7BZ81"/>
<feature type="transmembrane region" description="Helical" evidence="8">
    <location>
        <begin position="466"/>
        <end position="492"/>
    </location>
</feature>
<keyword evidence="3" id="KW-0813">Transport</keyword>
<evidence type="ECO:0000259" key="9">
    <source>
        <dbReference type="Pfam" id="PF02714"/>
    </source>
</evidence>
<feature type="region of interest" description="Disordered" evidence="7">
    <location>
        <begin position="757"/>
        <end position="784"/>
    </location>
</feature>
<feature type="transmembrane region" description="Helical" evidence="8">
    <location>
        <begin position="561"/>
        <end position="589"/>
    </location>
</feature>
<evidence type="ECO:0000259" key="10">
    <source>
        <dbReference type="Pfam" id="PF13967"/>
    </source>
</evidence>
<feature type="compositionally biased region" description="Basic and acidic residues" evidence="7">
    <location>
        <begin position="759"/>
        <end position="771"/>
    </location>
</feature>
<dbReference type="Pfam" id="PF14703">
    <property type="entry name" value="PHM7_cyt"/>
    <property type="match status" value="1"/>
</dbReference>
<feature type="region of interest" description="Disordered" evidence="7">
    <location>
        <begin position="326"/>
        <end position="352"/>
    </location>
</feature>
<evidence type="ECO:0000256" key="5">
    <source>
        <dbReference type="ARBA" id="ARBA00022989"/>
    </source>
</evidence>
<dbReference type="GO" id="GO:0005227">
    <property type="term" value="F:calcium-activated cation channel activity"/>
    <property type="evidence" value="ECO:0007669"/>
    <property type="project" value="InterPro"/>
</dbReference>
<evidence type="ECO:0000256" key="2">
    <source>
        <dbReference type="ARBA" id="ARBA00007779"/>
    </source>
</evidence>
<feature type="domain" description="CSC1/OSCA1-like N-terminal transmembrane" evidence="10">
    <location>
        <begin position="15"/>
        <end position="165"/>
    </location>
</feature>
<evidence type="ECO:0000313" key="13">
    <source>
        <dbReference type="Proteomes" id="UP001221142"/>
    </source>
</evidence>
<feature type="transmembrane region" description="Helical" evidence="8">
    <location>
        <begin position="676"/>
        <end position="696"/>
    </location>
</feature>
<reference evidence="12" key="1">
    <citation type="submission" date="2023-03" db="EMBL/GenBank/DDBJ databases">
        <title>Massive genome expansion in bonnet fungi (Mycena s.s.) driven by repeated elements and novel gene families across ecological guilds.</title>
        <authorList>
            <consortium name="Lawrence Berkeley National Laboratory"/>
            <person name="Harder C.B."/>
            <person name="Miyauchi S."/>
            <person name="Viragh M."/>
            <person name="Kuo A."/>
            <person name="Thoen E."/>
            <person name="Andreopoulos B."/>
            <person name="Lu D."/>
            <person name="Skrede I."/>
            <person name="Drula E."/>
            <person name="Henrissat B."/>
            <person name="Morin E."/>
            <person name="Kohler A."/>
            <person name="Barry K."/>
            <person name="LaButti K."/>
            <person name="Morin E."/>
            <person name="Salamov A."/>
            <person name="Lipzen A."/>
            <person name="Mereny Z."/>
            <person name="Hegedus B."/>
            <person name="Baldrian P."/>
            <person name="Stursova M."/>
            <person name="Weitz H."/>
            <person name="Taylor A."/>
            <person name="Grigoriev I.V."/>
            <person name="Nagy L.G."/>
            <person name="Martin F."/>
            <person name="Kauserud H."/>
        </authorList>
    </citation>
    <scope>NUCLEOTIDE SEQUENCE</scope>
    <source>
        <strain evidence="12">9284</strain>
    </source>
</reference>
<sequence length="857" mass="94412">MSSSTTTATASTSTFITALVFNAIVFGVEIALFTIIRPYFKAIYEPRTYVPVPSKRIQPLTGTASILSWPLAVYNADHKDVLAANGADAYFFVRFLRMMARVFFPIWVISWAVLLPITSVGTRVGANSQLDLFAFGNIEPDKQVRYWAHLVLAYVFTFWVFYNIRAELTHYITMRQQYLVSPTHARSVQANTVLITGIPTRYLTPTALHELFKDLPGGVKRIWINRNLRSLPDVFDRRLAACGKLEGAETKLLSIATKAHLKAGGAAGKDAEQRGGIPAVPEADRPTHKLGFLGLFGEKVDSINWARAEIATCNRLLAVGRNAMASEMSDPNQTPGDEEEVHLAEGENGASKEMDKMTKKGYPALSSAFITFHRPIAAHMVENLLIHHEPYRMAEKYTEVSPADVIWSNLGMNPYEKRVRMLASYSATAALIIFWALPVAFVGIISNLHSLANTASWLHWINKIPTVPLGIISGILPPVLLAVLMMLLPIVLRQFAIFEGIPKHSDVEKSLMTRYFTFQVVHGFLVMTISSGIVAALQGLIKDPSSVPSLLSQKLPAASTFFLTYTILSGLSGTAGGFLQIVPLVVYYVKLFLLGSTPRSIYGIKFIGRSVAWGTLFPGITLLVVIALVYSIIAPIIAGLACFTFFSFYQLYKYLFLWQFEQPPASDTGGLFFPKAISHIFVGLYIEEICLAALFFLARDQNKKASSVAQGGLMIALIIFTLLFQLLMNNSFGPLIHALPLTLASKSYEGGSPIARAETGVEEHEMTEPKRSNSNTYEETDTDGLVGDRAARIKSEEEYGFAHPAASRPQRIVWFPRDTLGLAEQEERGCREAGGERECQGCGDERKGFGGYLGAAA</sequence>
<dbReference type="InterPro" id="IPR032880">
    <property type="entry name" value="CSC1/OSCA1-like_N"/>
</dbReference>
<feature type="transmembrane region" description="Helical" evidence="8">
    <location>
        <begin position="422"/>
        <end position="446"/>
    </location>
</feature>
<dbReference type="Pfam" id="PF02714">
    <property type="entry name" value="RSN1_7TM"/>
    <property type="match status" value="1"/>
</dbReference>
<dbReference type="PANTHER" id="PTHR13018">
    <property type="entry name" value="PROBABLE MEMBRANE PROTEIN DUF221-RELATED"/>
    <property type="match status" value="1"/>
</dbReference>
<dbReference type="InterPro" id="IPR003864">
    <property type="entry name" value="CSC1/OSCA1-like_7TM"/>
</dbReference>
<evidence type="ECO:0000256" key="6">
    <source>
        <dbReference type="ARBA" id="ARBA00023136"/>
    </source>
</evidence>
<proteinExistence type="inferred from homology"/>
<protein>
    <recommendedName>
        <fullName evidence="14">DUF221-domain-containing protein</fullName>
    </recommendedName>
</protein>
<feature type="domain" description="CSC1/OSCA1-like 7TM region" evidence="9">
    <location>
        <begin position="422"/>
        <end position="695"/>
    </location>
</feature>
<dbReference type="EMBL" id="JARKIF010000007">
    <property type="protein sequence ID" value="KAJ7634798.1"/>
    <property type="molecule type" value="Genomic_DNA"/>
</dbReference>
<dbReference type="InterPro" id="IPR045122">
    <property type="entry name" value="Csc1-like"/>
</dbReference>
<comment type="subcellular location">
    <subcellularLocation>
        <location evidence="1">Membrane</location>
        <topology evidence="1">Multi-pass membrane protein</topology>
    </subcellularLocation>
</comment>
<dbReference type="InterPro" id="IPR027815">
    <property type="entry name" value="CSC1/OSCA1-like_cyt"/>
</dbReference>
<accession>A0AAD7BZ81</accession>
<evidence type="ECO:0000256" key="8">
    <source>
        <dbReference type="SAM" id="Phobius"/>
    </source>
</evidence>
<feature type="transmembrane region" description="Helical" evidence="8">
    <location>
        <begin position="513"/>
        <end position="541"/>
    </location>
</feature>